<protein>
    <recommendedName>
        <fullName evidence="4">Protein kinase domain-containing protein</fullName>
    </recommendedName>
</protein>
<dbReference type="InterPro" id="IPR011009">
    <property type="entry name" value="Kinase-like_dom_sf"/>
</dbReference>
<reference evidence="2" key="1">
    <citation type="submission" date="2023-07" db="EMBL/GenBank/DDBJ databases">
        <authorList>
            <consortium name="AG Swart"/>
            <person name="Singh M."/>
            <person name="Singh A."/>
            <person name="Seah K."/>
            <person name="Emmerich C."/>
        </authorList>
    </citation>
    <scope>NUCLEOTIDE SEQUENCE</scope>
    <source>
        <strain evidence="2">DP1</strain>
    </source>
</reference>
<name>A0AAD1Y844_EUPCR</name>
<organism evidence="2 3">
    <name type="scientific">Euplotes crassus</name>
    <dbReference type="NCBI Taxonomy" id="5936"/>
    <lineage>
        <taxon>Eukaryota</taxon>
        <taxon>Sar</taxon>
        <taxon>Alveolata</taxon>
        <taxon>Ciliophora</taxon>
        <taxon>Intramacronucleata</taxon>
        <taxon>Spirotrichea</taxon>
        <taxon>Hypotrichia</taxon>
        <taxon>Euplotida</taxon>
        <taxon>Euplotidae</taxon>
        <taxon>Moneuplotes</taxon>
    </lineage>
</organism>
<evidence type="ECO:0008006" key="4">
    <source>
        <dbReference type="Google" id="ProtNLM"/>
    </source>
</evidence>
<evidence type="ECO:0000313" key="3">
    <source>
        <dbReference type="Proteomes" id="UP001295684"/>
    </source>
</evidence>
<proteinExistence type="predicted"/>
<feature type="region of interest" description="Disordered" evidence="1">
    <location>
        <begin position="249"/>
        <end position="289"/>
    </location>
</feature>
<keyword evidence="3" id="KW-1185">Reference proteome</keyword>
<dbReference type="AlphaFoldDB" id="A0AAD1Y844"/>
<evidence type="ECO:0000313" key="2">
    <source>
        <dbReference type="EMBL" id="CAI2384677.1"/>
    </source>
</evidence>
<dbReference type="SUPFAM" id="SSF56112">
    <property type="entry name" value="Protein kinase-like (PK-like)"/>
    <property type="match status" value="1"/>
</dbReference>
<accession>A0AAD1Y844</accession>
<evidence type="ECO:0000256" key="1">
    <source>
        <dbReference type="SAM" id="MobiDB-lite"/>
    </source>
</evidence>
<comment type="caution">
    <text evidence="2">The sequence shown here is derived from an EMBL/GenBank/DDBJ whole genome shotgun (WGS) entry which is preliminary data.</text>
</comment>
<gene>
    <name evidence="2" type="ORF">ECRASSUSDP1_LOCUS26211</name>
</gene>
<feature type="compositionally biased region" description="Basic and acidic residues" evidence="1">
    <location>
        <begin position="257"/>
        <end position="266"/>
    </location>
</feature>
<sequence>MKNIKVLEKTLDRHHFHPLNFFVPVDIKQVKPYEVMSDCTIVSVFSFYSESQKEHLFLKVTSSESRQDKENLTYQIEDKPPCMLKKHNSFSFTEKDGKTYFYSIYEFIDETLDDFILERLESCNFDEIYTSTNSVSPSFIKPWATGATVVIKGSSPQPMVKAPDEEAMREDELLYLWKIVYAFADLQKARICHLDIRPDNIAVVPFSEADHFETRKTESSDCAGLRRSDFLNGIYRGSEIDTNYGSCGPGSRASFKSCKERGRKTESGPSNGRVSRSSKLSTSKYNSRGSQFCSGFDKSSSKQEKPIGARSTDLSNSSIIDKVQLKVFNFDAAEVIDASIPDKEVEYGILMKDYPCFNDIYASKHVLDYIEANSKKQKPNSDTESLHVYKLCVSGSRHGMRYVKKINPFKEDVFSFGMTLLQLTKLIGEEELMGIRELIANEQYKEALDDLEYSFLVKVYLRILLCNNSDERPDFIQAKKLYNQLFLNSPEATEELNETLELSIDLDNCEVELICGIIDKFFETKNQNALIATRLHTLVCDTPVAEGSGNKSSKSFKSLPCSNIKRLPDENHYHPLQPLKLDEKFSNCNRANRDSDPHKANLEIDENFCFSKVKAQPASKMMKEQISHSNKVIRCHAHNRPATEACMLHHYGEYFCDMCSHKCGEVEQLVQDFHPTSSKAALREVQDNTQRRVSRPREVIPRTSSEAEVDNLYFAIFDNMKELQTEIKYARNGKGSDLVSDMQKKIKACCNDLRAINKELDFEYRNNNSYEIHKLTEEFNMIEGYVRDIRDETDYFHGIINDELGSYEYISEELILHIHKRIRKYF</sequence>
<dbReference type="EMBL" id="CAMPGE010027012">
    <property type="protein sequence ID" value="CAI2384677.1"/>
    <property type="molecule type" value="Genomic_DNA"/>
</dbReference>
<feature type="region of interest" description="Disordered" evidence="1">
    <location>
        <begin position="294"/>
        <end position="313"/>
    </location>
</feature>
<dbReference type="Gene3D" id="1.10.510.10">
    <property type="entry name" value="Transferase(Phosphotransferase) domain 1"/>
    <property type="match status" value="1"/>
</dbReference>
<feature type="compositionally biased region" description="Polar residues" evidence="1">
    <location>
        <begin position="267"/>
        <end position="289"/>
    </location>
</feature>
<dbReference type="Proteomes" id="UP001295684">
    <property type="component" value="Unassembled WGS sequence"/>
</dbReference>